<evidence type="ECO:0000259" key="2">
    <source>
        <dbReference type="Pfam" id="PF13400"/>
    </source>
</evidence>
<dbReference type="Proteomes" id="UP000732193">
    <property type="component" value="Unassembled WGS sequence"/>
</dbReference>
<dbReference type="SUPFAM" id="SSF53300">
    <property type="entry name" value="vWA-like"/>
    <property type="match status" value="1"/>
</dbReference>
<evidence type="ECO:0000256" key="1">
    <source>
        <dbReference type="SAM" id="Phobius"/>
    </source>
</evidence>
<dbReference type="InterPro" id="IPR028087">
    <property type="entry name" value="Tad_N"/>
</dbReference>
<proteinExistence type="predicted"/>
<keyword evidence="1" id="KW-1133">Transmembrane helix</keyword>
<reference evidence="3 4" key="1">
    <citation type="submission" date="2021-01" db="EMBL/GenBank/DDBJ databases">
        <title>Diatom-associated Roseobacters Show Island Model of Population Structure.</title>
        <authorList>
            <person name="Qu L."/>
            <person name="Feng X."/>
            <person name="Chen Y."/>
            <person name="Li L."/>
            <person name="Wang X."/>
            <person name="Hu Z."/>
            <person name="Wang H."/>
            <person name="Luo H."/>
        </authorList>
    </citation>
    <scope>NUCLEOTIDE SEQUENCE [LARGE SCALE GENOMIC DNA]</scope>
    <source>
        <strain evidence="3 4">TR60-84</strain>
    </source>
</reference>
<evidence type="ECO:0000313" key="4">
    <source>
        <dbReference type="Proteomes" id="UP000732193"/>
    </source>
</evidence>
<sequence length="483" mass="54669">MTQVAHKKRSALRNTAAFYRTFAKEEDGVATMFAIFMVFMMVLVGGIGVDMMRHEMERTRIQAVADRAVLAAADLDQTLDPEAVVRDYFAKSGMADFVSEVTVDQGINFRTVTVDATTTINTQFMDFLGRDTLQVPGISTAEEKVNKVEISMVLDISGSMRTNDKMENLHDAAGAFLDAVLKEENEDLISVSVVPYTAQVNAGQDIFDLMDVDRTHRYSYCIDFTDADFDNRAIYAGYVAGSEPYEHMQHFDASYSWNGDRSEDSIPNPGCPKQPYEEITAFSQDKEALKAQINQFVPRANTAIHLGMKWGVGMLDPEWRNFNVALGVDPAFTNRPADYADPDTPGSNETLKTIILMTDGENVSTQRIVKNYVYAQDSHWLHWSKYPLNYYLNRHVRSRDHWRWKYTKYTPSYADSLLNNICDAAKEKNIVIWSIGFEVTDHGADVMRDCASSPSHFFRVEGIEITEAFESIARQINQLRLTQ</sequence>
<organism evidence="3 4">
    <name type="scientific">Sulfitobacter geojensis</name>
    <dbReference type="NCBI Taxonomy" id="1342299"/>
    <lineage>
        <taxon>Bacteria</taxon>
        <taxon>Pseudomonadati</taxon>
        <taxon>Pseudomonadota</taxon>
        <taxon>Alphaproteobacteria</taxon>
        <taxon>Rhodobacterales</taxon>
        <taxon>Roseobacteraceae</taxon>
        <taxon>Sulfitobacter</taxon>
    </lineage>
</organism>
<evidence type="ECO:0000313" key="3">
    <source>
        <dbReference type="EMBL" id="MBM1713125.1"/>
    </source>
</evidence>
<keyword evidence="1" id="KW-0812">Transmembrane</keyword>
<accession>A0AAE2VWR4</accession>
<dbReference type="InterPro" id="IPR036465">
    <property type="entry name" value="vWFA_dom_sf"/>
</dbReference>
<dbReference type="AlphaFoldDB" id="A0AAE2VWR4"/>
<dbReference type="Pfam" id="PF13400">
    <property type="entry name" value="Tad"/>
    <property type="match status" value="1"/>
</dbReference>
<protein>
    <submittedName>
        <fullName evidence="3">Tad domain-containing protein</fullName>
    </submittedName>
</protein>
<keyword evidence="4" id="KW-1185">Reference proteome</keyword>
<feature type="transmembrane region" description="Helical" evidence="1">
    <location>
        <begin position="29"/>
        <end position="49"/>
    </location>
</feature>
<comment type="caution">
    <text evidence="3">The sequence shown here is derived from an EMBL/GenBank/DDBJ whole genome shotgun (WGS) entry which is preliminary data.</text>
</comment>
<dbReference type="Gene3D" id="3.40.50.410">
    <property type="entry name" value="von Willebrand factor, type A domain"/>
    <property type="match status" value="1"/>
</dbReference>
<gene>
    <name evidence="3" type="ORF">JQV55_06090</name>
</gene>
<feature type="domain" description="Putative Flp pilus-assembly TadG-like N-terminal" evidence="2">
    <location>
        <begin position="28"/>
        <end position="73"/>
    </location>
</feature>
<dbReference type="EMBL" id="JAFBRM010000001">
    <property type="protein sequence ID" value="MBM1713125.1"/>
    <property type="molecule type" value="Genomic_DNA"/>
</dbReference>
<dbReference type="RefSeq" id="WP_203241566.1">
    <property type="nucleotide sequence ID" value="NZ_JAFBRH010000001.1"/>
</dbReference>
<name>A0AAE2VWR4_9RHOB</name>
<keyword evidence="1" id="KW-0472">Membrane</keyword>